<dbReference type="SUPFAM" id="SSF103196">
    <property type="entry name" value="Roadblock/LC7 domain"/>
    <property type="match status" value="1"/>
</dbReference>
<dbReference type="InterPro" id="IPR053141">
    <property type="entry name" value="Mycobact_SerProt_Inhib_Rv3364c"/>
</dbReference>
<evidence type="ECO:0000313" key="4">
    <source>
        <dbReference type="Proteomes" id="UP000004217"/>
    </source>
</evidence>
<dbReference type="SMART" id="SM00960">
    <property type="entry name" value="Robl_LC7"/>
    <property type="match status" value="1"/>
</dbReference>
<dbReference type="EMBL" id="AGBF01000035">
    <property type="protein sequence ID" value="EGX59207.1"/>
    <property type="molecule type" value="Genomic_DNA"/>
</dbReference>
<dbReference type="RefSeq" id="WP_007495346.1">
    <property type="nucleotide sequence ID" value="NZ_AGBF01000035.1"/>
</dbReference>
<sequence length="180" mass="18863">MTNPPTPTVAQDTTAAPPPDLTPAQTVAWLLDAFVEGVPGVTHALVASKDGLTLLASSNVAKDWADTVSAALCGYASLAASTPGPTGTKQHARQIAIEFDDHLFVAMASGVRQHAAFSHRPSAEGTVETVLGVHTETAADLGLIGYEMRKLIKRFPQRMTTPVRQELAGAFPGSAHADLR</sequence>
<dbReference type="Gene3D" id="3.30.450.30">
    <property type="entry name" value="Dynein light chain 2a, cytoplasmic"/>
    <property type="match status" value="1"/>
</dbReference>
<dbReference type="Pfam" id="PF03259">
    <property type="entry name" value="Robl_LC7"/>
    <property type="match status" value="1"/>
</dbReference>
<gene>
    <name evidence="3" type="ORF">SZN_13926</name>
</gene>
<accession>G2GBB1</accession>
<evidence type="ECO:0000259" key="2">
    <source>
        <dbReference type="SMART" id="SM00960"/>
    </source>
</evidence>
<dbReference type="AlphaFoldDB" id="G2GBB1"/>
<organism evidence="3 4">
    <name type="scientific">Streptomyces zinciresistens K42</name>
    <dbReference type="NCBI Taxonomy" id="700597"/>
    <lineage>
        <taxon>Bacteria</taxon>
        <taxon>Bacillati</taxon>
        <taxon>Actinomycetota</taxon>
        <taxon>Actinomycetes</taxon>
        <taxon>Kitasatosporales</taxon>
        <taxon>Streptomycetaceae</taxon>
        <taxon>Streptomyces</taxon>
    </lineage>
</organism>
<keyword evidence="4" id="KW-1185">Reference proteome</keyword>
<evidence type="ECO:0000313" key="3">
    <source>
        <dbReference type="EMBL" id="EGX59207.1"/>
    </source>
</evidence>
<reference evidence="3 4" key="1">
    <citation type="submission" date="2011-08" db="EMBL/GenBank/DDBJ databases">
        <authorList>
            <person name="Lin Y."/>
            <person name="Hao X."/>
            <person name="Johnstone L."/>
            <person name="Miller S.J."/>
            <person name="Wei G."/>
            <person name="Rensing C."/>
        </authorList>
    </citation>
    <scope>NUCLEOTIDE SEQUENCE [LARGE SCALE GENOMIC DNA]</scope>
    <source>
        <strain evidence="3 4">K42</strain>
    </source>
</reference>
<dbReference type="PATRIC" id="fig|700597.3.peg.2730"/>
<name>G2GBB1_9ACTN</name>
<protein>
    <recommendedName>
        <fullName evidence="2">Roadblock/LAMTOR2 domain-containing protein</fullName>
    </recommendedName>
</protein>
<dbReference type="Proteomes" id="UP000004217">
    <property type="component" value="Unassembled WGS sequence"/>
</dbReference>
<evidence type="ECO:0000256" key="1">
    <source>
        <dbReference type="SAM" id="MobiDB-lite"/>
    </source>
</evidence>
<dbReference type="PANTHER" id="PTHR36222:SF1">
    <property type="entry name" value="SERINE PROTEASE INHIBITOR RV3364C"/>
    <property type="match status" value="1"/>
</dbReference>
<dbReference type="InterPro" id="IPR004942">
    <property type="entry name" value="Roadblock/LAMTOR2_dom"/>
</dbReference>
<feature type="region of interest" description="Disordered" evidence="1">
    <location>
        <begin position="1"/>
        <end position="20"/>
    </location>
</feature>
<comment type="caution">
    <text evidence="3">The sequence shown here is derived from an EMBL/GenBank/DDBJ whole genome shotgun (WGS) entry which is preliminary data.</text>
</comment>
<proteinExistence type="predicted"/>
<dbReference type="PANTHER" id="PTHR36222">
    <property type="entry name" value="SERINE PROTEASE INHIBITOR RV3364C"/>
    <property type="match status" value="1"/>
</dbReference>
<feature type="domain" description="Roadblock/LAMTOR2" evidence="2">
    <location>
        <begin position="28"/>
        <end position="135"/>
    </location>
</feature>